<protein>
    <submittedName>
        <fullName evidence="3">Ovule protein</fullName>
    </submittedName>
</protein>
<gene>
    <name evidence="1" type="ORF">OFLC_LOCUS13036</name>
</gene>
<proteinExistence type="predicted"/>
<dbReference type="AlphaFoldDB" id="A0A183HZX4"/>
<dbReference type="WBParaSite" id="OFLC_0001303701-mRNA-1">
    <property type="protein sequence ID" value="OFLC_0001303701-mRNA-1"/>
    <property type="gene ID" value="OFLC_0001303701"/>
</dbReference>
<evidence type="ECO:0000313" key="2">
    <source>
        <dbReference type="Proteomes" id="UP000267606"/>
    </source>
</evidence>
<keyword evidence="2" id="KW-1185">Reference proteome</keyword>
<reference evidence="1 2" key="2">
    <citation type="submission" date="2018-11" db="EMBL/GenBank/DDBJ databases">
        <authorList>
            <consortium name="Pathogen Informatics"/>
        </authorList>
    </citation>
    <scope>NUCLEOTIDE SEQUENCE [LARGE SCALE GENOMIC DNA]</scope>
</reference>
<sequence length="77" mass="8897">MELFTIKHSYDSTHNVLALLISSRNSGRKHPIILNLEIKPPNIIISSLYDRHVEKNNLVTTACQQRLGFPDHLRSKY</sequence>
<dbReference type="Proteomes" id="UP000267606">
    <property type="component" value="Unassembled WGS sequence"/>
</dbReference>
<accession>A0A183HZX4</accession>
<name>A0A183HZX4_9BILA</name>
<evidence type="ECO:0000313" key="1">
    <source>
        <dbReference type="EMBL" id="VDP12786.1"/>
    </source>
</evidence>
<reference evidence="3" key="1">
    <citation type="submission" date="2016-06" db="UniProtKB">
        <authorList>
            <consortium name="WormBaseParasite"/>
        </authorList>
    </citation>
    <scope>IDENTIFICATION</scope>
</reference>
<evidence type="ECO:0000313" key="3">
    <source>
        <dbReference type="WBParaSite" id="OFLC_0001303701-mRNA-1"/>
    </source>
</evidence>
<organism evidence="3">
    <name type="scientific">Onchocerca flexuosa</name>
    <dbReference type="NCBI Taxonomy" id="387005"/>
    <lineage>
        <taxon>Eukaryota</taxon>
        <taxon>Metazoa</taxon>
        <taxon>Ecdysozoa</taxon>
        <taxon>Nematoda</taxon>
        <taxon>Chromadorea</taxon>
        <taxon>Rhabditida</taxon>
        <taxon>Spirurina</taxon>
        <taxon>Spiruromorpha</taxon>
        <taxon>Filarioidea</taxon>
        <taxon>Onchocercidae</taxon>
        <taxon>Onchocerca</taxon>
    </lineage>
</organism>
<dbReference type="EMBL" id="UZAJ01040021">
    <property type="protein sequence ID" value="VDP12786.1"/>
    <property type="molecule type" value="Genomic_DNA"/>
</dbReference>